<keyword evidence="1" id="KW-0732">Signal</keyword>
<evidence type="ECO:0000313" key="5">
    <source>
        <dbReference type="Proteomes" id="UP000003111"/>
    </source>
</evidence>
<feature type="signal peptide" evidence="1">
    <location>
        <begin position="1"/>
        <end position="21"/>
    </location>
</feature>
<organism evidence="4 5">
    <name type="scientific">Aeromicrobium marinum DSM 15272</name>
    <dbReference type="NCBI Taxonomy" id="585531"/>
    <lineage>
        <taxon>Bacteria</taxon>
        <taxon>Bacillati</taxon>
        <taxon>Actinomycetota</taxon>
        <taxon>Actinomycetes</taxon>
        <taxon>Propionibacteriales</taxon>
        <taxon>Nocardioidaceae</taxon>
        <taxon>Aeromicrobium</taxon>
    </lineage>
</organism>
<name>E2SCQ8_9ACTN</name>
<dbReference type="InterPro" id="IPR024516">
    <property type="entry name" value="Mce_C"/>
</dbReference>
<keyword evidence="5" id="KW-1185">Reference proteome</keyword>
<accession>E2SCQ8</accession>
<gene>
    <name evidence="4" type="ORF">HMPREF0063_12220</name>
</gene>
<dbReference type="InterPro" id="IPR005693">
    <property type="entry name" value="Mce"/>
</dbReference>
<evidence type="ECO:0000259" key="3">
    <source>
        <dbReference type="Pfam" id="PF11887"/>
    </source>
</evidence>
<dbReference type="HOGENOM" id="CLU_044068_0_1_11"/>
<dbReference type="NCBIfam" id="TIGR00996">
    <property type="entry name" value="Mtu_fam_mce"/>
    <property type="match status" value="1"/>
</dbReference>
<feature type="domain" description="Mce/MlaD" evidence="2">
    <location>
        <begin position="23"/>
        <end position="97"/>
    </location>
</feature>
<reference evidence="4" key="1">
    <citation type="submission" date="2010-08" db="EMBL/GenBank/DDBJ databases">
        <authorList>
            <person name="Muzny D."/>
            <person name="Qin X."/>
            <person name="Buhay C."/>
            <person name="Dugan-Rocha S."/>
            <person name="Ding Y."/>
            <person name="Chen G."/>
            <person name="Hawes A."/>
            <person name="Holder M."/>
            <person name="Jhangiani S."/>
            <person name="Johnson A."/>
            <person name="Khan Z."/>
            <person name="Li Z."/>
            <person name="Liu W."/>
            <person name="Liu X."/>
            <person name="Perez L."/>
            <person name="Shen H."/>
            <person name="Wang Q."/>
            <person name="Watt J."/>
            <person name="Xi L."/>
            <person name="Xin Y."/>
            <person name="Zhou J."/>
            <person name="Deng J."/>
            <person name="Jiang H."/>
            <person name="Liu Y."/>
            <person name="Qu J."/>
            <person name="Song X.-Z."/>
            <person name="Zhang L."/>
            <person name="Villasana D."/>
            <person name="Johnson A."/>
            <person name="Liu J."/>
            <person name="Liyanage D."/>
            <person name="Lorensuhewa L."/>
            <person name="Robinson T."/>
            <person name="Song A."/>
            <person name="Song B.-B."/>
            <person name="Dinh H."/>
            <person name="Thornton R."/>
            <person name="Coyle M."/>
            <person name="Francisco L."/>
            <person name="Jackson L."/>
            <person name="Javaid M."/>
            <person name="Korchina V."/>
            <person name="Kovar C."/>
            <person name="Mata R."/>
            <person name="Mathew T."/>
            <person name="Ngo R."/>
            <person name="Nguyen L."/>
            <person name="Nguyen N."/>
            <person name="Okwuonu G."/>
            <person name="Ongeri F."/>
            <person name="Pham C."/>
            <person name="Simmons D."/>
            <person name="Wilczek-Boney K."/>
            <person name="Hale W."/>
            <person name="Jakkamsetti A."/>
            <person name="Pham P."/>
            <person name="Ruth R."/>
            <person name="San Lucas F."/>
            <person name="Warren J."/>
            <person name="Zhang J."/>
            <person name="Zhao Z."/>
            <person name="Zhou C."/>
            <person name="Zhu D."/>
            <person name="Lee S."/>
            <person name="Bess C."/>
            <person name="Blankenburg K."/>
            <person name="Forbes L."/>
            <person name="Fu Q."/>
            <person name="Gubbala S."/>
            <person name="Hirani K."/>
            <person name="Jayaseelan J.C."/>
            <person name="Lara F."/>
            <person name="Munidasa M."/>
            <person name="Palculict T."/>
            <person name="Patil S."/>
            <person name="Pu L.-L."/>
            <person name="Saada N."/>
            <person name="Tang L."/>
            <person name="Weissenberger G."/>
            <person name="Zhu Y."/>
            <person name="Hemphill L."/>
            <person name="Shang Y."/>
            <person name="Youmans B."/>
            <person name="Ayvaz T."/>
            <person name="Ross M."/>
            <person name="Santibanez J."/>
            <person name="Aqrawi P."/>
            <person name="Gross S."/>
            <person name="Joshi V."/>
            <person name="Fowler G."/>
            <person name="Nazareth L."/>
            <person name="Reid J."/>
            <person name="Worley K."/>
            <person name="Petrosino J."/>
            <person name="Highlander S."/>
            <person name="Gibbs R."/>
        </authorList>
    </citation>
    <scope>NUCLEOTIDE SEQUENCE [LARGE SCALE GENOMIC DNA]</scope>
    <source>
        <strain evidence="4">DSM 15272</strain>
    </source>
</reference>
<dbReference type="Pfam" id="PF11887">
    <property type="entry name" value="Mce4_CUP1"/>
    <property type="match status" value="1"/>
</dbReference>
<dbReference type="PANTHER" id="PTHR33371">
    <property type="entry name" value="INTERMEMBRANE PHOSPHOLIPID TRANSPORT SYSTEM BINDING PROTEIN MLAD-RELATED"/>
    <property type="match status" value="1"/>
</dbReference>
<dbReference type="AlphaFoldDB" id="E2SCQ8"/>
<dbReference type="InterPro" id="IPR003399">
    <property type="entry name" value="Mce/MlaD"/>
</dbReference>
<feature type="chain" id="PRO_5003164822" evidence="1">
    <location>
        <begin position="22"/>
        <end position="347"/>
    </location>
</feature>
<dbReference type="EMBL" id="ACLF03000006">
    <property type="protein sequence ID" value="EFQ83011.1"/>
    <property type="molecule type" value="Genomic_DNA"/>
</dbReference>
<dbReference type="PANTHER" id="PTHR33371:SF4">
    <property type="entry name" value="INTERMEMBRANE PHOSPHOLIPID TRANSPORT SYSTEM BINDING PROTEIN MLAD"/>
    <property type="match status" value="1"/>
</dbReference>
<proteinExistence type="predicted"/>
<sequence length="347" mass="36192">MKRLLPALLLPIALLSGCVGPDSTTLTVQFTDATGLFRGNDVGVRGVGVGEVVSITPAGGHVEVEIRVDGDVPLPADVSALIVARSVATDRYVELTPAYSGGPKIGDGDTVPLDRTRTPVEFEEILGSVEQVSSAMSGQGGEAGPLNRILSATAATLDGQGGLIAQSMGDLATLLSAVEGSMGDVEQNLAGLDELTAALADNDALVRRFTTEVTDATTMLAGQRDAIGATFDALAAMVREVAEFSRDHREQVSGQIDDFVVLAQGLMDQQDDLARLLENGPLLNQNLGGAIDERGRLTFLVRVLDLIPGEAALGILCGQLGPICDTLDLQSLPLFDLLQIIQGVRTP</sequence>
<dbReference type="RefSeq" id="WP_007077312.1">
    <property type="nucleotide sequence ID" value="NZ_CM001024.1"/>
</dbReference>
<dbReference type="PROSITE" id="PS51257">
    <property type="entry name" value="PROKAR_LIPOPROTEIN"/>
    <property type="match status" value="1"/>
</dbReference>
<dbReference type="GO" id="GO:0005576">
    <property type="term" value="C:extracellular region"/>
    <property type="evidence" value="ECO:0007669"/>
    <property type="project" value="TreeGrafter"/>
</dbReference>
<feature type="domain" description="Mammalian cell entry C-terminal" evidence="3">
    <location>
        <begin position="104"/>
        <end position="282"/>
    </location>
</feature>
<comment type="caution">
    <text evidence="4">The sequence shown here is derived from an EMBL/GenBank/DDBJ whole genome shotgun (WGS) entry which is preliminary data.</text>
</comment>
<evidence type="ECO:0000313" key="4">
    <source>
        <dbReference type="EMBL" id="EFQ83011.1"/>
    </source>
</evidence>
<protein>
    <submittedName>
        <fullName evidence="4">Virulence factor Mce family protein</fullName>
    </submittedName>
</protein>
<evidence type="ECO:0000259" key="2">
    <source>
        <dbReference type="Pfam" id="PF02470"/>
    </source>
</evidence>
<evidence type="ECO:0000256" key="1">
    <source>
        <dbReference type="SAM" id="SignalP"/>
    </source>
</evidence>
<dbReference type="Pfam" id="PF02470">
    <property type="entry name" value="MlaD"/>
    <property type="match status" value="1"/>
</dbReference>
<dbReference type="Proteomes" id="UP000003111">
    <property type="component" value="Unassembled WGS sequence"/>
</dbReference>
<dbReference type="STRING" id="585531.HMPREF0063_12220"/>
<dbReference type="eggNOG" id="COG1463">
    <property type="taxonomic scope" value="Bacteria"/>
</dbReference>
<dbReference type="InterPro" id="IPR052336">
    <property type="entry name" value="MlaD_Phospholipid_Transporter"/>
</dbReference>